<gene>
    <name evidence="1" type="ORF">ETAA1_12020</name>
</gene>
<dbReference type="OrthoDB" id="289330at2"/>
<dbReference type="KEGG" id="uli:ETAA1_12020"/>
<dbReference type="AlphaFoldDB" id="A0A517XP79"/>
<dbReference type="SUPFAM" id="SSF48452">
    <property type="entry name" value="TPR-like"/>
    <property type="match status" value="1"/>
</dbReference>
<dbReference type="InterPro" id="IPR011990">
    <property type="entry name" value="TPR-like_helical_dom_sf"/>
</dbReference>
<keyword evidence="2" id="KW-1185">Reference proteome</keyword>
<dbReference type="Gene3D" id="1.25.40.10">
    <property type="entry name" value="Tetratricopeptide repeat domain"/>
    <property type="match status" value="1"/>
</dbReference>
<dbReference type="RefSeq" id="WP_145235186.1">
    <property type="nucleotide sequence ID" value="NZ_CP036273.1"/>
</dbReference>
<evidence type="ECO:0000313" key="1">
    <source>
        <dbReference type="EMBL" id="QDU19296.1"/>
    </source>
</evidence>
<evidence type="ECO:0008006" key="3">
    <source>
        <dbReference type="Google" id="ProtNLM"/>
    </source>
</evidence>
<evidence type="ECO:0000313" key="2">
    <source>
        <dbReference type="Proteomes" id="UP000319576"/>
    </source>
</evidence>
<organism evidence="1 2">
    <name type="scientific">Urbifossiella limnaea</name>
    <dbReference type="NCBI Taxonomy" id="2528023"/>
    <lineage>
        <taxon>Bacteria</taxon>
        <taxon>Pseudomonadati</taxon>
        <taxon>Planctomycetota</taxon>
        <taxon>Planctomycetia</taxon>
        <taxon>Gemmatales</taxon>
        <taxon>Gemmataceae</taxon>
        <taxon>Urbifossiella</taxon>
    </lineage>
</organism>
<dbReference type="PROSITE" id="PS51257">
    <property type="entry name" value="PROKAR_LIPOPROTEIN"/>
    <property type="match status" value="1"/>
</dbReference>
<sequence>MRRLLLVGLLASAGCQTLLGPPPPELTTPADDDSLTLAAECLQRGEQAAAATHLEAHVSRYPDQPMFRAHLAELLWKLDRAAEARGHFERFVAAAQDGTGPVRGHLVHCHTRLMEIARDDGDRAAEAFHRGAGLLRLADQPGADEVESREEVLCQAVKALAEARDLRPGDARPLAYLALAHERAGNPRAAAAARAAARTASPAGLTAAERRQLALTLRD</sequence>
<reference evidence="1 2" key="1">
    <citation type="submission" date="2019-02" db="EMBL/GenBank/DDBJ databases">
        <title>Deep-cultivation of Planctomycetes and their phenomic and genomic characterization uncovers novel biology.</title>
        <authorList>
            <person name="Wiegand S."/>
            <person name="Jogler M."/>
            <person name="Boedeker C."/>
            <person name="Pinto D."/>
            <person name="Vollmers J."/>
            <person name="Rivas-Marin E."/>
            <person name="Kohn T."/>
            <person name="Peeters S.H."/>
            <person name="Heuer A."/>
            <person name="Rast P."/>
            <person name="Oberbeckmann S."/>
            <person name="Bunk B."/>
            <person name="Jeske O."/>
            <person name="Meyerdierks A."/>
            <person name="Storesund J.E."/>
            <person name="Kallscheuer N."/>
            <person name="Luecker S."/>
            <person name="Lage O.M."/>
            <person name="Pohl T."/>
            <person name="Merkel B.J."/>
            <person name="Hornburger P."/>
            <person name="Mueller R.-W."/>
            <person name="Bruemmer F."/>
            <person name="Labrenz M."/>
            <person name="Spormann A.M."/>
            <person name="Op den Camp H."/>
            <person name="Overmann J."/>
            <person name="Amann R."/>
            <person name="Jetten M.S.M."/>
            <person name="Mascher T."/>
            <person name="Medema M.H."/>
            <person name="Devos D.P."/>
            <person name="Kaster A.-K."/>
            <person name="Ovreas L."/>
            <person name="Rohde M."/>
            <person name="Galperin M.Y."/>
            <person name="Jogler C."/>
        </authorList>
    </citation>
    <scope>NUCLEOTIDE SEQUENCE [LARGE SCALE GENOMIC DNA]</scope>
    <source>
        <strain evidence="1 2">ETA_A1</strain>
    </source>
</reference>
<dbReference type="Proteomes" id="UP000319576">
    <property type="component" value="Chromosome"/>
</dbReference>
<accession>A0A517XP79</accession>
<dbReference type="EMBL" id="CP036273">
    <property type="protein sequence ID" value="QDU19296.1"/>
    <property type="molecule type" value="Genomic_DNA"/>
</dbReference>
<protein>
    <recommendedName>
        <fullName evidence="3">Tetratricopeptide repeat protein</fullName>
    </recommendedName>
</protein>
<name>A0A517XP79_9BACT</name>
<proteinExistence type="predicted"/>